<dbReference type="InterPro" id="IPR009928">
    <property type="entry name" value="DnaI_N"/>
</dbReference>
<dbReference type="EMBL" id="CP019640">
    <property type="protein sequence ID" value="AQQ52830.1"/>
    <property type="molecule type" value="Genomic_DNA"/>
</dbReference>
<dbReference type="KEGG" id="pmar:B0X71_06830"/>
<dbReference type="InterPro" id="IPR003593">
    <property type="entry name" value="AAA+_ATPase"/>
</dbReference>
<dbReference type="RefSeq" id="WP_077588708.1">
    <property type="nucleotide sequence ID" value="NZ_CP019640.1"/>
</dbReference>
<dbReference type="PANTHER" id="PTHR30050">
    <property type="entry name" value="CHROMOSOMAL REPLICATION INITIATOR PROTEIN DNAA"/>
    <property type="match status" value="1"/>
</dbReference>
<reference evidence="2 3" key="1">
    <citation type="submission" date="2017-02" db="EMBL/GenBank/DDBJ databases">
        <title>The complete genomic sequence of a novel cold adapted crude oil-degrading bacterium Planococcus qaidamina Y42.</title>
        <authorList>
            <person name="Yang R."/>
        </authorList>
    </citation>
    <scope>NUCLEOTIDE SEQUENCE [LARGE SCALE GENOMIC DNA]</scope>
    <source>
        <strain evidence="2 3">Y42</strain>
    </source>
</reference>
<name>A0A1Q2KXB1_9BACL</name>
<dbReference type="Proteomes" id="UP000188184">
    <property type="component" value="Chromosome"/>
</dbReference>
<organism evidence="2 3">
    <name type="scientific">Planococcus lenghuensis</name>
    <dbReference type="NCBI Taxonomy" id="2213202"/>
    <lineage>
        <taxon>Bacteria</taxon>
        <taxon>Bacillati</taxon>
        <taxon>Bacillota</taxon>
        <taxon>Bacilli</taxon>
        <taxon>Bacillales</taxon>
        <taxon>Caryophanaceae</taxon>
        <taxon>Planococcus</taxon>
    </lineage>
</organism>
<protein>
    <submittedName>
        <fullName evidence="2">Primosomal protein DnaI</fullName>
    </submittedName>
</protein>
<evidence type="ECO:0000313" key="3">
    <source>
        <dbReference type="Proteomes" id="UP000188184"/>
    </source>
</evidence>
<dbReference type="Pfam" id="PF00308">
    <property type="entry name" value="Bac_DnaA"/>
    <property type="match status" value="1"/>
</dbReference>
<evidence type="ECO:0000313" key="2">
    <source>
        <dbReference type="EMBL" id="AQQ52830.1"/>
    </source>
</evidence>
<keyword evidence="3" id="KW-1185">Reference proteome</keyword>
<dbReference type="OrthoDB" id="61127at2"/>
<dbReference type="Pfam" id="PF07319">
    <property type="entry name" value="DnaI_N"/>
    <property type="match status" value="1"/>
</dbReference>
<dbReference type="PANTHER" id="PTHR30050:SF8">
    <property type="entry name" value="PRIMOSOMAL PROTEIN DNAI"/>
    <property type="match status" value="1"/>
</dbReference>
<dbReference type="Gene3D" id="3.40.50.300">
    <property type="entry name" value="P-loop containing nucleotide triphosphate hydrolases"/>
    <property type="match status" value="1"/>
</dbReference>
<dbReference type="InterPro" id="IPR013317">
    <property type="entry name" value="DnaA_dom"/>
</dbReference>
<dbReference type="GO" id="GO:0005524">
    <property type="term" value="F:ATP binding"/>
    <property type="evidence" value="ECO:0007669"/>
    <property type="project" value="InterPro"/>
</dbReference>
<sequence>MEPIGKTLKRVINDPGFSSRYEETRNEVLRHAGVQAFLETHADQVDKQTVDRGLSKLLEYVEQSHGCDKCKDLGHCINVLKGHEPNLTLVNGNISLTYTKCRRKTAADHKRKAENMIHSMHMPKEVAGASLIGFEPDAERMEAFRAANRFLAGVQGPHDLPAKGLYFHGKFGVGKSYLLSAIANELAEVNVRTVLVYVPEFLREMKQAIGDQTLQEKIDYVKKAPVLMLDDIGAESMSSWARDEVFGTILNYRMAEKLPTFMTSNFNFTELQHHLTYSQRGEKEEVKAARVMERVHALTIPIAMDGTNRRHQ</sequence>
<dbReference type="NCBIfam" id="NF006505">
    <property type="entry name" value="PRK08939.1"/>
    <property type="match status" value="1"/>
</dbReference>
<dbReference type="SUPFAM" id="SSF52540">
    <property type="entry name" value="P-loop containing nucleoside triphosphate hydrolases"/>
    <property type="match status" value="1"/>
</dbReference>
<gene>
    <name evidence="2" type="ORF">B0X71_06830</name>
</gene>
<dbReference type="CDD" id="cd00009">
    <property type="entry name" value="AAA"/>
    <property type="match status" value="1"/>
</dbReference>
<proteinExistence type="predicted"/>
<dbReference type="SMART" id="SM00382">
    <property type="entry name" value="AAA"/>
    <property type="match status" value="1"/>
</dbReference>
<accession>A0A1Q2KXB1</accession>
<dbReference type="GO" id="GO:0006260">
    <property type="term" value="P:DNA replication"/>
    <property type="evidence" value="ECO:0007669"/>
    <property type="project" value="TreeGrafter"/>
</dbReference>
<dbReference type="InterPro" id="IPR027417">
    <property type="entry name" value="P-loop_NTPase"/>
</dbReference>
<dbReference type="AlphaFoldDB" id="A0A1Q2KXB1"/>
<feature type="domain" description="AAA+ ATPase" evidence="1">
    <location>
        <begin position="161"/>
        <end position="285"/>
    </location>
</feature>
<evidence type="ECO:0000259" key="1">
    <source>
        <dbReference type="SMART" id="SM00382"/>
    </source>
</evidence>